<dbReference type="InterPro" id="IPR000755">
    <property type="entry name" value="A_A_dipeptidase"/>
</dbReference>
<feature type="binding site" evidence="9">
    <location>
        <position position="92"/>
    </location>
    <ligand>
        <name>Zn(2+)</name>
        <dbReference type="ChEBI" id="CHEBI:29105"/>
        <note>catalytic</note>
    </ligand>
</feature>
<dbReference type="PIRSF" id="PIRSF026671">
    <property type="entry name" value="AA_dipeptidase"/>
    <property type="match status" value="1"/>
</dbReference>
<organism evidence="11 12">
    <name type="scientific">Caedimonas varicaedens</name>
    <dbReference type="NCBI Taxonomy" id="1629334"/>
    <lineage>
        <taxon>Bacteria</taxon>
        <taxon>Pseudomonadati</taxon>
        <taxon>Pseudomonadota</taxon>
        <taxon>Alphaproteobacteria</taxon>
        <taxon>Holosporales</taxon>
        <taxon>Caedimonadaceae</taxon>
        <taxon>Caedimonas</taxon>
    </lineage>
</organism>
<accession>A0A0K8MEM1</accession>
<comment type="similarity">
    <text evidence="9 10">Belongs to the peptidase M15D family.</text>
</comment>
<comment type="cofactor">
    <cofactor evidence="9">
        <name>Zn(2+)</name>
        <dbReference type="ChEBI" id="CHEBI:29105"/>
    </cofactor>
    <text evidence="9">Binds 1 zinc ion per subunit.</text>
</comment>
<evidence type="ECO:0000256" key="2">
    <source>
        <dbReference type="ARBA" id="ARBA00022670"/>
    </source>
</evidence>
<gene>
    <name evidence="9 11" type="primary">ddpX</name>
    <name evidence="11" type="ORF">Cva_01602</name>
</gene>
<evidence type="ECO:0000313" key="12">
    <source>
        <dbReference type="Proteomes" id="UP000036771"/>
    </source>
</evidence>
<sequence length="185" mass="21422">MLKEILIQPHLQIDLAYATSQNFMQKKIYENARCYLHTDAYTCFMRAFDLAQAMGYGLKIFDAFRPVEAQWKLWEICPDPLYVANPERGSSHSRGIAIDLTLTNKEGIELDMGTSFDDFTVSSHHRATDIPAYAQQNRFILLGLMTVAGFDFYQNEWWHYQLHEPSRYPLLSDEEAPFPLMSRAA</sequence>
<evidence type="ECO:0000256" key="6">
    <source>
        <dbReference type="ARBA" id="ARBA00022997"/>
    </source>
</evidence>
<dbReference type="Gene3D" id="3.30.1380.10">
    <property type="match status" value="1"/>
</dbReference>
<dbReference type="Pfam" id="PF01427">
    <property type="entry name" value="Peptidase_M15"/>
    <property type="match status" value="1"/>
</dbReference>
<evidence type="ECO:0000256" key="10">
    <source>
        <dbReference type="PIRNR" id="PIRNR026671"/>
    </source>
</evidence>
<evidence type="ECO:0000256" key="4">
    <source>
        <dbReference type="ARBA" id="ARBA00022801"/>
    </source>
</evidence>
<dbReference type="NCBIfam" id="NF007557">
    <property type="entry name" value="PRK10178.1"/>
    <property type="match status" value="1"/>
</dbReference>
<comment type="caution">
    <text evidence="11">The sequence shown here is derived from an EMBL/GenBank/DDBJ whole genome shotgun (WGS) entry which is preliminary data.</text>
</comment>
<dbReference type="AlphaFoldDB" id="A0A0K8MEM1"/>
<feature type="binding site" evidence="9">
    <location>
        <position position="99"/>
    </location>
    <ligand>
        <name>Zn(2+)</name>
        <dbReference type="ChEBI" id="CHEBI:29105"/>
        <note>catalytic</note>
    </ligand>
</feature>
<evidence type="ECO:0000256" key="1">
    <source>
        <dbReference type="ARBA" id="ARBA00001362"/>
    </source>
</evidence>
<comment type="function">
    <text evidence="9 10">Catalyzes hydrolysis of the D-alanyl-D-alanine dipeptide.</text>
</comment>
<dbReference type="SUPFAM" id="SSF55166">
    <property type="entry name" value="Hedgehog/DD-peptidase"/>
    <property type="match status" value="1"/>
</dbReference>
<dbReference type="GO" id="GO:0006508">
    <property type="term" value="P:proteolysis"/>
    <property type="evidence" value="ECO:0007669"/>
    <property type="project" value="UniProtKB-KW"/>
</dbReference>
<evidence type="ECO:0000256" key="5">
    <source>
        <dbReference type="ARBA" id="ARBA00022833"/>
    </source>
</evidence>
<dbReference type="GO" id="GO:0071555">
    <property type="term" value="P:cell wall organization"/>
    <property type="evidence" value="ECO:0007669"/>
    <property type="project" value="UniProtKB-KW"/>
</dbReference>
<dbReference type="EC" id="3.4.13.22" evidence="9 10"/>
<dbReference type="GO" id="GO:0008237">
    <property type="term" value="F:metallopeptidase activity"/>
    <property type="evidence" value="ECO:0007669"/>
    <property type="project" value="UniProtKB-KW"/>
</dbReference>
<keyword evidence="4 9" id="KW-0378">Hydrolase</keyword>
<dbReference type="GO" id="GO:0160237">
    <property type="term" value="F:D-Ala-D-Ala dipeptidase activity"/>
    <property type="evidence" value="ECO:0007669"/>
    <property type="project" value="UniProtKB-EC"/>
</dbReference>
<keyword evidence="8 10" id="KW-0961">Cell wall biogenesis/degradation</keyword>
<dbReference type="InterPro" id="IPR009045">
    <property type="entry name" value="Zn_M74/Hedgehog-like"/>
</dbReference>
<evidence type="ECO:0000256" key="9">
    <source>
        <dbReference type="HAMAP-Rule" id="MF_01924"/>
    </source>
</evidence>
<feature type="site" description="Transition state stabilizer" evidence="9">
    <location>
        <position position="65"/>
    </location>
</feature>
<evidence type="ECO:0000313" key="11">
    <source>
        <dbReference type="EMBL" id="GAO98932.1"/>
    </source>
</evidence>
<dbReference type="EMBL" id="BBVC01000102">
    <property type="protein sequence ID" value="GAO98932.1"/>
    <property type="molecule type" value="Genomic_DNA"/>
</dbReference>
<dbReference type="CDD" id="cd14840">
    <property type="entry name" value="D-Ala-D-Ala_dipeptidase_Aad"/>
    <property type="match status" value="1"/>
</dbReference>
<feature type="active site" description="Proton donor/acceptor" evidence="9">
    <location>
        <position position="156"/>
    </location>
</feature>
<dbReference type="STRING" id="1629334.Cva_01602"/>
<protein>
    <recommendedName>
        <fullName evidence="9 10">D-alanyl-D-alanine dipeptidase</fullName>
        <shortName evidence="9 10">D-Ala-D-Ala dipeptidase</shortName>
        <ecNumber evidence="9 10">3.4.13.22</ecNumber>
    </recommendedName>
</protein>
<keyword evidence="7 9" id="KW-0482">Metalloprotease</keyword>
<keyword evidence="5 9" id="KW-0862">Zinc</keyword>
<evidence type="ECO:0000256" key="8">
    <source>
        <dbReference type="ARBA" id="ARBA00023316"/>
    </source>
</evidence>
<dbReference type="Proteomes" id="UP000036771">
    <property type="component" value="Unassembled WGS sequence"/>
</dbReference>
<keyword evidence="2 9" id="KW-0645">Protease</keyword>
<reference evidence="11 12" key="1">
    <citation type="submission" date="2015-03" db="EMBL/GenBank/DDBJ databases">
        <title>Caedibacter varicaedens, whole genome shotgun sequence.</title>
        <authorList>
            <person name="Suzuki H."/>
            <person name="Dapper A.L."/>
            <person name="Gibson A.K."/>
            <person name="Jackson C."/>
            <person name="Lee H."/>
            <person name="Pejaver V.R."/>
            <person name="Doak T."/>
            <person name="Lynch M."/>
        </authorList>
    </citation>
    <scope>NUCLEOTIDE SEQUENCE [LARGE SCALE GENOMIC DNA]</scope>
</reference>
<dbReference type="GO" id="GO:0008270">
    <property type="term" value="F:zinc ion binding"/>
    <property type="evidence" value="ECO:0007669"/>
    <property type="project" value="UniProtKB-UniRule"/>
</dbReference>
<keyword evidence="3 9" id="KW-0479">Metal-binding</keyword>
<evidence type="ECO:0000256" key="7">
    <source>
        <dbReference type="ARBA" id="ARBA00023049"/>
    </source>
</evidence>
<dbReference type="HAMAP" id="MF_01924">
    <property type="entry name" value="A_A_dipeptidase"/>
    <property type="match status" value="1"/>
</dbReference>
<feature type="binding site" evidence="9">
    <location>
        <position position="159"/>
    </location>
    <ligand>
        <name>Zn(2+)</name>
        <dbReference type="ChEBI" id="CHEBI:29105"/>
        <note>catalytic</note>
    </ligand>
</feature>
<keyword evidence="6 9" id="KW-0224">Dipeptidase</keyword>
<name>A0A0K8MEM1_9PROT</name>
<dbReference type="OrthoDB" id="9801430at2"/>
<proteinExistence type="inferred from homology"/>
<keyword evidence="12" id="KW-1185">Reference proteome</keyword>
<dbReference type="PANTHER" id="PTHR43126">
    <property type="entry name" value="D-ALANYL-D-ALANINE DIPEPTIDASE"/>
    <property type="match status" value="1"/>
</dbReference>
<evidence type="ECO:0000256" key="3">
    <source>
        <dbReference type="ARBA" id="ARBA00022723"/>
    </source>
</evidence>
<dbReference type="PANTHER" id="PTHR43126:SF1">
    <property type="entry name" value="D-ALANYL-D-ALANINE DIPEPTIDASE"/>
    <property type="match status" value="1"/>
</dbReference>
<comment type="catalytic activity">
    <reaction evidence="1 9 10">
        <text>D-alanyl-D-alanine + H2O = 2 D-alanine</text>
        <dbReference type="Rhea" id="RHEA:20661"/>
        <dbReference type="ChEBI" id="CHEBI:15377"/>
        <dbReference type="ChEBI" id="CHEBI:57416"/>
        <dbReference type="ChEBI" id="CHEBI:57822"/>
        <dbReference type="EC" id="3.4.13.22"/>
    </reaction>
</comment>